<dbReference type="PANTHER" id="PTHR46830:SF1">
    <property type="entry name" value="ALPHA-1,4-N-ACETYLGLUCOSAMINYLTRANSFERASE"/>
    <property type="match status" value="1"/>
</dbReference>
<protein>
    <recommendedName>
        <fullName evidence="3">Nucleotide-diphospho-sugar transferase domain-containing protein</fullName>
    </recommendedName>
</protein>
<reference evidence="1 2" key="1">
    <citation type="submission" date="2019-01" db="EMBL/GenBank/DDBJ databases">
        <title>A draft genome assembly of the solar-powered sea slug Elysia chlorotica.</title>
        <authorList>
            <person name="Cai H."/>
            <person name="Li Q."/>
            <person name="Fang X."/>
            <person name="Li J."/>
            <person name="Curtis N.E."/>
            <person name="Altenburger A."/>
            <person name="Shibata T."/>
            <person name="Feng M."/>
            <person name="Maeda T."/>
            <person name="Schwartz J.A."/>
            <person name="Shigenobu S."/>
            <person name="Lundholm N."/>
            <person name="Nishiyama T."/>
            <person name="Yang H."/>
            <person name="Hasebe M."/>
            <person name="Li S."/>
            <person name="Pierce S.K."/>
            <person name="Wang J."/>
        </authorList>
    </citation>
    <scope>NUCLEOTIDE SEQUENCE [LARGE SCALE GENOMIC DNA]</scope>
    <source>
        <strain evidence="1">EC2010</strain>
        <tissue evidence="1">Whole organism of an adult</tissue>
    </source>
</reference>
<evidence type="ECO:0000313" key="1">
    <source>
        <dbReference type="EMBL" id="RUS92019.1"/>
    </source>
</evidence>
<keyword evidence="2" id="KW-1185">Reference proteome</keyword>
<sequence length="537" mass="60335">DLLPDLAPPVVHFLWCGGAERKFEYRHYLAVRRANEVVKPDKLVLHHRGLPQPDAEGYYVWFNQVDMQSHDKRANAPAVRSFANSPCPSESNAHRYMLVLRLLERFGGVFIPEDAILVDFPVHLRAATFVSGVIARSVAQFADGVIIAKRNGFIAPSSTSGLLVVLASGRSSAQGTALQPCGTIRHFNHEEDGDCICVKVDLEIFPADIWGSPAGAQTIFRYGNKGGAGDRGEDFVQEIASPDSNFATLARLAGYGSRDIQVRASSRSTVPRIAHYICWDCDLKFDFYLSVISSLYVAGLSKASQFVYIHGIREPSGVWWRRLQATQRVIHVHREYPEHSVDRSTMTQELALGIMRVAILLKYGGVYCDNHVIWTNAIPDHLFKYDAVASPGWHQLGAWPDSVSHSTILAKRNSEYLLKLRNLHATNRSKRFWFVDQFLSYKLMEQFPDIMLLDRHLQVACYNHNCHPTWMPGYQVPLRENPPGPVFSWQNDTLSVLWDVFPSLDLDAVKYTSGPVVDAARRVLHKAGITLQELTAV</sequence>
<proteinExistence type="predicted"/>
<dbReference type="AlphaFoldDB" id="A0A433UE05"/>
<gene>
    <name evidence="1" type="ORF">EGW08_000232</name>
</gene>
<evidence type="ECO:0000313" key="2">
    <source>
        <dbReference type="Proteomes" id="UP000271974"/>
    </source>
</evidence>
<dbReference type="PANTHER" id="PTHR46830">
    <property type="entry name" value="TRANSFERASE, PUTATIVE-RELATED"/>
    <property type="match status" value="1"/>
</dbReference>
<name>A0A433UE05_ELYCH</name>
<comment type="caution">
    <text evidence="1">The sequence shown here is derived from an EMBL/GenBank/DDBJ whole genome shotgun (WGS) entry which is preliminary data.</text>
</comment>
<organism evidence="1 2">
    <name type="scientific">Elysia chlorotica</name>
    <name type="common">Eastern emerald elysia</name>
    <name type="synonym">Sea slug</name>
    <dbReference type="NCBI Taxonomy" id="188477"/>
    <lineage>
        <taxon>Eukaryota</taxon>
        <taxon>Metazoa</taxon>
        <taxon>Spiralia</taxon>
        <taxon>Lophotrochozoa</taxon>
        <taxon>Mollusca</taxon>
        <taxon>Gastropoda</taxon>
        <taxon>Heterobranchia</taxon>
        <taxon>Euthyneura</taxon>
        <taxon>Panpulmonata</taxon>
        <taxon>Sacoglossa</taxon>
        <taxon>Placobranchoidea</taxon>
        <taxon>Plakobranchidae</taxon>
        <taxon>Elysia</taxon>
    </lineage>
</organism>
<evidence type="ECO:0008006" key="3">
    <source>
        <dbReference type="Google" id="ProtNLM"/>
    </source>
</evidence>
<dbReference type="OrthoDB" id="409543at2759"/>
<dbReference type="Gene3D" id="3.90.550.20">
    <property type="match status" value="1"/>
</dbReference>
<dbReference type="EMBL" id="RQTK01000003">
    <property type="protein sequence ID" value="RUS92019.1"/>
    <property type="molecule type" value="Genomic_DNA"/>
</dbReference>
<feature type="non-terminal residue" evidence="1">
    <location>
        <position position="1"/>
    </location>
</feature>
<dbReference type="Proteomes" id="UP000271974">
    <property type="component" value="Unassembled WGS sequence"/>
</dbReference>
<accession>A0A433UE05</accession>